<feature type="domain" description="Deacetylase sirtuin-type" evidence="7">
    <location>
        <begin position="1"/>
        <end position="256"/>
    </location>
</feature>
<evidence type="ECO:0000256" key="2">
    <source>
        <dbReference type="ARBA" id="ARBA00022679"/>
    </source>
</evidence>
<feature type="binding site" evidence="6">
    <location>
        <position position="130"/>
    </location>
    <ligand>
        <name>Zn(2+)</name>
        <dbReference type="ChEBI" id="CHEBI:29105"/>
    </ligand>
</feature>
<dbReference type="InterPro" id="IPR050134">
    <property type="entry name" value="NAD-dep_sirtuin_deacylases"/>
</dbReference>
<organism evidence="8 9">
    <name type="scientific">Stentor coeruleus</name>
    <dbReference type="NCBI Taxonomy" id="5963"/>
    <lineage>
        <taxon>Eukaryota</taxon>
        <taxon>Sar</taxon>
        <taxon>Alveolata</taxon>
        <taxon>Ciliophora</taxon>
        <taxon>Postciliodesmatophora</taxon>
        <taxon>Heterotrichea</taxon>
        <taxon>Heterotrichida</taxon>
        <taxon>Stentoridae</taxon>
        <taxon>Stentor</taxon>
    </lineage>
</organism>
<evidence type="ECO:0000256" key="6">
    <source>
        <dbReference type="PROSITE-ProRule" id="PRU00236"/>
    </source>
</evidence>
<keyword evidence="9" id="KW-1185">Reference proteome</keyword>
<protein>
    <recommendedName>
        <fullName evidence="7">Deacetylase sirtuin-type domain-containing protein</fullName>
    </recommendedName>
</protein>
<evidence type="ECO:0000256" key="3">
    <source>
        <dbReference type="ARBA" id="ARBA00022723"/>
    </source>
</evidence>
<evidence type="ECO:0000313" key="9">
    <source>
        <dbReference type="Proteomes" id="UP000187209"/>
    </source>
</evidence>
<dbReference type="InterPro" id="IPR029035">
    <property type="entry name" value="DHS-like_NAD/FAD-binding_dom"/>
</dbReference>
<keyword evidence="2" id="KW-0808">Transferase</keyword>
<dbReference type="OrthoDB" id="424012at2759"/>
<proteinExistence type="predicted"/>
<dbReference type="SUPFAM" id="SSF52467">
    <property type="entry name" value="DHS-like NAD/FAD-binding domain"/>
    <property type="match status" value="1"/>
</dbReference>
<dbReference type="Gene3D" id="3.30.1600.10">
    <property type="entry name" value="SIR2/SIRT2 'Small Domain"/>
    <property type="match status" value="1"/>
</dbReference>
<feature type="binding site" evidence="6">
    <location>
        <position position="153"/>
    </location>
    <ligand>
        <name>Zn(2+)</name>
        <dbReference type="ChEBI" id="CHEBI:29105"/>
    </ligand>
</feature>
<name>A0A1R2BY13_9CILI</name>
<sequence>MRTIEKFAQALKKEDFKKIAVMTGAGISVNAGIPDFRSKTGLYSKLKNPELVFDINHFIKNPQFFYDNAPSIITPEAQPTLTHYFISFLESKGLMQICYSQNIDGLERKAGVKKVVQAHGNIDKAHCALCRKDYSRKDVVDAMRASKVMYCDCKGPIKPDVVFFGESLPKEFEMNLELVASADLLIVMGTSLVVRPFSSLVNHVGFVPRIVINNTDLKSFGDIGLDFSDNKMTKDVLFVGDTDEISRKIISFAGWKEEFYEKFKVKI</sequence>
<evidence type="ECO:0000313" key="8">
    <source>
        <dbReference type="EMBL" id="OMJ81507.1"/>
    </source>
</evidence>
<evidence type="ECO:0000256" key="1">
    <source>
        <dbReference type="ARBA" id="ARBA00001947"/>
    </source>
</evidence>
<evidence type="ECO:0000256" key="5">
    <source>
        <dbReference type="ARBA" id="ARBA00023027"/>
    </source>
</evidence>
<comment type="cofactor">
    <cofactor evidence="1">
        <name>Zn(2+)</name>
        <dbReference type="ChEBI" id="CHEBI:29105"/>
    </cofactor>
</comment>
<reference evidence="8 9" key="1">
    <citation type="submission" date="2016-11" db="EMBL/GenBank/DDBJ databases">
        <title>The macronuclear genome of Stentor coeruleus: a giant cell with tiny introns.</title>
        <authorList>
            <person name="Slabodnick M."/>
            <person name="Ruby J.G."/>
            <person name="Reiff S.B."/>
            <person name="Swart E.C."/>
            <person name="Gosai S."/>
            <person name="Prabakaran S."/>
            <person name="Witkowska E."/>
            <person name="Larue G.E."/>
            <person name="Fisher S."/>
            <person name="Freeman R.M."/>
            <person name="Gunawardena J."/>
            <person name="Chu W."/>
            <person name="Stover N.A."/>
            <person name="Gregory B.D."/>
            <person name="Nowacki M."/>
            <person name="Derisi J."/>
            <person name="Roy S.W."/>
            <person name="Marshall W.F."/>
            <person name="Sood P."/>
        </authorList>
    </citation>
    <scope>NUCLEOTIDE SEQUENCE [LARGE SCALE GENOMIC DNA]</scope>
    <source>
        <strain evidence="8">WM001</strain>
    </source>
</reference>
<feature type="binding site" evidence="6">
    <location>
        <position position="151"/>
    </location>
    <ligand>
        <name>Zn(2+)</name>
        <dbReference type="ChEBI" id="CHEBI:29105"/>
    </ligand>
</feature>
<keyword evidence="4 6" id="KW-0862">Zinc</keyword>
<dbReference type="GO" id="GO:0070403">
    <property type="term" value="F:NAD+ binding"/>
    <property type="evidence" value="ECO:0007669"/>
    <property type="project" value="InterPro"/>
</dbReference>
<dbReference type="InterPro" id="IPR026591">
    <property type="entry name" value="Sirtuin_cat_small_dom_sf"/>
</dbReference>
<dbReference type="GO" id="GO:0046872">
    <property type="term" value="F:metal ion binding"/>
    <property type="evidence" value="ECO:0007669"/>
    <property type="project" value="UniProtKB-KW"/>
</dbReference>
<dbReference type="InterPro" id="IPR003000">
    <property type="entry name" value="Sirtuin"/>
</dbReference>
<evidence type="ECO:0000259" key="7">
    <source>
        <dbReference type="PROSITE" id="PS50305"/>
    </source>
</evidence>
<gene>
    <name evidence="8" type="ORF">SteCoe_18027</name>
</gene>
<dbReference type="Gene3D" id="3.40.50.1220">
    <property type="entry name" value="TPP-binding domain"/>
    <property type="match status" value="1"/>
</dbReference>
<dbReference type="InterPro" id="IPR026590">
    <property type="entry name" value="Ssirtuin_cat_dom"/>
</dbReference>
<dbReference type="GO" id="GO:0017136">
    <property type="term" value="F:histone deacetylase activity, NAD-dependent"/>
    <property type="evidence" value="ECO:0007669"/>
    <property type="project" value="TreeGrafter"/>
</dbReference>
<accession>A0A1R2BY13</accession>
<dbReference type="PANTHER" id="PTHR11085:SF6">
    <property type="entry name" value="NAD-DEPENDENT PROTEIN DEACETYLASE SIRTUIN-2"/>
    <property type="match status" value="1"/>
</dbReference>
<dbReference type="GO" id="GO:0005634">
    <property type="term" value="C:nucleus"/>
    <property type="evidence" value="ECO:0007669"/>
    <property type="project" value="TreeGrafter"/>
</dbReference>
<keyword evidence="3 6" id="KW-0479">Metal-binding</keyword>
<dbReference type="PROSITE" id="PS50305">
    <property type="entry name" value="SIRTUIN"/>
    <property type="match status" value="1"/>
</dbReference>
<keyword evidence="5" id="KW-0520">NAD</keyword>
<dbReference type="Pfam" id="PF02146">
    <property type="entry name" value="SIR2"/>
    <property type="match status" value="1"/>
</dbReference>
<feature type="active site" description="Proton acceptor" evidence="6">
    <location>
        <position position="119"/>
    </location>
</feature>
<dbReference type="Proteomes" id="UP000187209">
    <property type="component" value="Unassembled WGS sequence"/>
</dbReference>
<evidence type="ECO:0000256" key="4">
    <source>
        <dbReference type="ARBA" id="ARBA00022833"/>
    </source>
</evidence>
<dbReference type="CDD" id="cd01407">
    <property type="entry name" value="SIR2-fam"/>
    <property type="match status" value="1"/>
</dbReference>
<dbReference type="PANTHER" id="PTHR11085">
    <property type="entry name" value="NAD-DEPENDENT PROTEIN DEACYLASE SIRTUIN-5, MITOCHONDRIAL-RELATED"/>
    <property type="match status" value="1"/>
</dbReference>
<dbReference type="EMBL" id="MPUH01000378">
    <property type="protein sequence ID" value="OMJ81507.1"/>
    <property type="molecule type" value="Genomic_DNA"/>
</dbReference>
<feature type="binding site" evidence="6">
    <location>
        <position position="127"/>
    </location>
    <ligand>
        <name>Zn(2+)</name>
        <dbReference type="ChEBI" id="CHEBI:29105"/>
    </ligand>
</feature>
<dbReference type="AlphaFoldDB" id="A0A1R2BY13"/>
<comment type="caution">
    <text evidence="8">The sequence shown here is derived from an EMBL/GenBank/DDBJ whole genome shotgun (WGS) entry which is preliminary data.</text>
</comment>